<dbReference type="EMBL" id="CANHGI010000002">
    <property type="protein sequence ID" value="CAI5443364.1"/>
    <property type="molecule type" value="Genomic_DNA"/>
</dbReference>
<dbReference type="AlphaFoldDB" id="A0A9P1MWZ8"/>
<evidence type="ECO:0000313" key="2">
    <source>
        <dbReference type="EMBL" id="CAI5443364.1"/>
    </source>
</evidence>
<proteinExistence type="predicted"/>
<gene>
    <name evidence="2" type="ORF">CAMP_LOCUS6001</name>
</gene>
<dbReference type="Proteomes" id="UP001152747">
    <property type="component" value="Unassembled WGS sequence"/>
</dbReference>
<sequence>MVENDQRQEAQIILSGLKFLIDEFGNGVKKLKEEIMESKFVKYLERFVEVNWGVEPEYYTPLRYIETYPEHPWWKHEIEERRRQKQLDEKQITIHSDIVKTNPHNLRPRKRSLDMPTKNYIPIKRTAGFSSSPKMQNSQIKV</sequence>
<protein>
    <submittedName>
        <fullName evidence="2">Uncharacterized protein</fullName>
    </submittedName>
</protein>
<comment type="caution">
    <text evidence="2">The sequence shown here is derived from an EMBL/GenBank/DDBJ whole genome shotgun (WGS) entry which is preliminary data.</text>
</comment>
<keyword evidence="3" id="KW-1185">Reference proteome</keyword>
<reference evidence="2" key="1">
    <citation type="submission" date="2022-11" db="EMBL/GenBank/DDBJ databases">
        <authorList>
            <person name="Kikuchi T."/>
        </authorList>
    </citation>
    <scope>NUCLEOTIDE SEQUENCE</scope>
    <source>
        <strain evidence="2">PS1010</strain>
    </source>
</reference>
<feature type="region of interest" description="Disordered" evidence="1">
    <location>
        <begin position="92"/>
        <end position="113"/>
    </location>
</feature>
<organism evidence="2 3">
    <name type="scientific">Caenorhabditis angaria</name>
    <dbReference type="NCBI Taxonomy" id="860376"/>
    <lineage>
        <taxon>Eukaryota</taxon>
        <taxon>Metazoa</taxon>
        <taxon>Ecdysozoa</taxon>
        <taxon>Nematoda</taxon>
        <taxon>Chromadorea</taxon>
        <taxon>Rhabditida</taxon>
        <taxon>Rhabditina</taxon>
        <taxon>Rhabditomorpha</taxon>
        <taxon>Rhabditoidea</taxon>
        <taxon>Rhabditidae</taxon>
        <taxon>Peloderinae</taxon>
        <taxon>Caenorhabditis</taxon>
    </lineage>
</organism>
<evidence type="ECO:0000313" key="3">
    <source>
        <dbReference type="Proteomes" id="UP001152747"/>
    </source>
</evidence>
<evidence type="ECO:0000256" key="1">
    <source>
        <dbReference type="SAM" id="MobiDB-lite"/>
    </source>
</evidence>
<name>A0A9P1MWZ8_9PELO</name>
<accession>A0A9P1MWZ8</accession>